<dbReference type="GO" id="GO:0006083">
    <property type="term" value="P:acetate metabolic process"/>
    <property type="evidence" value="ECO:0007669"/>
    <property type="project" value="TreeGrafter"/>
</dbReference>
<comment type="catalytic activity">
    <reaction evidence="6">
        <text>acetate + ATP = acetyl phosphate + ADP</text>
        <dbReference type="Rhea" id="RHEA:11352"/>
        <dbReference type="ChEBI" id="CHEBI:22191"/>
        <dbReference type="ChEBI" id="CHEBI:30089"/>
        <dbReference type="ChEBI" id="CHEBI:30616"/>
        <dbReference type="ChEBI" id="CHEBI:456216"/>
        <dbReference type="EC" id="2.7.2.1"/>
    </reaction>
</comment>
<dbReference type="EC" id="2.7.2.1" evidence="6"/>
<dbReference type="HAMAP" id="MF_00020">
    <property type="entry name" value="Acetate_kinase"/>
    <property type="match status" value="1"/>
</dbReference>
<feature type="binding site" evidence="6">
    <location>
        <position position="14"/>
    </location>
    <ligand>
        <name>ATP</name>
        <dbReference type="ChEBI" id="CHEBI:30616"/>
    </ligand>
</feature>
<dbReference type="AlphaFoldDB" id="A0A0W0TDK3"/>
<reference evidence="8 9" key="1">
    <citation type="submission" date="2015-11" db="EMBL/GenBank/DDBJ databases">
        <title>Genomic analysis of 38 Legionella species identifies large and diverse effector repertoires.</title>
        <authorList>
            <person name="Burstein D."/>
            <person name="Amaro F."/>
            <person name="Zusman T."/>
            <person name="Lifshitz Z."/>
            <person name="Cohen O."/>
            <person name="Gilbert J.A."/>
            <person name="Pupko T."/>
            <person name="Shuman H.A."/>
            <person name="Segal G."/>
        </authorList>
    </citation>
    <scope>NUCLEOTIDE SEQUENCE [LARGE SCALE GENOMIC DNA]</scope>
    <source>
        <strain evidence="8 9">ATCC 700990</strain>
    </source>
</reference>
<dbReference type="PROSITE" id="PS01075">
    <property type="entry name" value="ACETATE_KINASE_1"/>
    <property type="match status" value="1"/>
</dbReference>
<dbReference type="PIRSF" id="PIRSF000722">
    <property type="entry name" value="Acetate_prop_kin"/>
    <property type="match status" value="1"/>
</dbReference>
<feature type="binding site" evidence="6">
    <location>
        <begin position="324"/>
        <end position="328"/>
    </location>
    <ligand>
        <name>ATP</name>
        <dbReference type="ChEBI" id="CHEBI:30616"/>
    </ligand>
</feature>
<evidence type="ECO:0000256" key="2">
    <source>
        <dbReference type="ARBA" id="ARBA00022679"/>
    </source>
</evidence>
<dbReference type="Pfam" id="PF00871">
    <property type="entry name" value="Acetate_kinase"/>
    <property type="match status" value="1"/>
</dbReference>
<feature type="binding site" evidence="6">
    <location>
        <begin position="276"/>
        <end position="278"/>
    </location>
    <ligand>
        <name>ATP</name>
        <dbReference type="ChEBI" id="CHEBI:30616"/>
    </ligand>
</feature>
<dbReference type="SUPFAM" id="SSF53067">
    <property type="entry name" value="Actin-like ATPase domain"/>
    <property type="match status" value="2"/>
</dbReference>
<comment type="similarity">
    <text evidence="1 6 7">Belongs to the acetokinase family.</text>
</comment>
<dbReference type="Proteomes" id="UP000054736">
    <property type="component" value="Unassembled WGS sequence"/>
</dbReference>
<organism evidence="8 9">
    <name type="scientific">Legionella drozanskii LLAP-1</name>
    <dbReference type="NCBI Taxonomy" id="1212489"/>
    <lineage>
        <taxon>Bacteria</taxon>
        <taxon>Pseudomonadati</taxon>
        <taxon>Pseudomonadota</taxon>
        <taxon>Gammaproteobacteria</taxon>
        <taxon>Legionellales</taxon>
        <taxon>Legionellaceae</taxon>
        <taxon>Legionella</taxon>
    </lineage>
</organism>
<dbReference type="GO" id="GO:0006085">
    <property type="term" value="P:acetyl-CoA biosynthetic process"/>
    <property type="evidence" value="ECO:0007669"/>
    <property type="project" value="UniProtKB-UniRule"/>
</dbReference>
<dbReference type="PATRIC" id="fig|1212489.4.peg.34"/>
<keyword evidence="9" id="KW-1185">Reference proteome</keyword>
<dbReference type="InterPro" id="IPR004372">
    <property type="entry name" value="Ac/propionate_kinase"/>
</dbReference>
<dbReference type="UniPathway" id="UPA00340">
    <property type="reaction ID" value="UER00458"/>
</dbReference>
<evidence type="ECO:0000313" key="9">
    <source>
        <dbReference type="Proteomes" id="UP000054736"/>
    </source>
</evidence>
<comment type="caution">
    <text evidence="8">The sequence shown here is derived from an EMBL/GenBank/DDBJ whole genome shotgun (WGS) entry which is preliminary data.</text>
</comment>
<keyword evidence="6" id="KW-0479">Metal-binding</keyword>
<comment type="function">
    <text evidence="6">Catalyzes the formation of acetyl phosphate from acetate and ATP. Can also catalyze the reverse reaction.</text>
</comment>
<dbReference type="CDD" id="cd24010">
    <property type="entry name" value="ASKHA_NBD_AcK_PK"/>
    <property type="match status" value="1"/>
</dbReference>
<gene>
    <name evidence="8" type="primary">ackA_1</name>
    <name evidence="6" type="synonym">ackA</name>
    <name evidence="8" type="ORF">Ldro_0033</name>
</gene>
<dbReference type="PANTHER" id="PTHR21060">
    <property type="entry name" value="ACETATE KINASE"/>
    <property type="match status" value="1"/>
</dbReference>
<evidence type="ECO:0000313" key="8">
    <source>
        <dbReference type="EMBL" id="KTC93683.1"/>
    </source>
</evidence>
<feature type="binding site" evidence="6">
    <location>
        <position position="377"/>
    </location>
    <ligand>
        <name>Mg(2+)</name>
        <dbReference type="ChEBI" id="CHEBI:18420"/>
    </ligand>
</feature>
<accession>A0A0W0TDK3</accession>
<feature type="site" description="Transition state stabilizer" evidence="6">
    <location>
        <position position="236"/>
    </location>
</feature>
<evidence type="ECO:0000256" key="3">
    <source>
        <dbReference type="ARBA" id="ARBA00022741"/>
    </source>
</evidence>
<dbReference type="GO" id="GO:0005737">
    <property type="term" value="C:cytoplasm"/>
    <property type="evidence" value="ECO:0007669"/>
    <property type="project" value="UniProtKB-SubCell"/>
</dbReference>
<dbReference type="GO" id="GO:0005524">
    <property type="term" value="F:ATP binding"/>
    <property type="evidence" value="ECO:0007669"/>
    <property type="project" value="UniProtKB-KW"/>
</dbReference>
<dbReference type="STRING" id="1212489.Ldro_0033"/>
<feature type="binding site" evidence="6">
    <location>
        <begin position="203"/>
        <end position="207"/>
    </location>
    <ligand>
        <name>ATP</name>
        <dbReference type="ChEBI" id="CHEBI:30616"/>
    </ligand>
</feature>
<name>A0A0W0TDK3_9GAMM</name>
<keyword evidence="6" id="KW-0963">Cytoplasm</keyword>
<dbReference type="InterPro" id="IPR043129">
    <property type="entry name" value="ATPase_NBD"/>
</dbReference>
<dbReference type="PANTHER" id="PTHR21060:SF15">
    <property type="entry name" value="ACETATE KINASE-RELATED"/>
    <property type="match status" value="1"/>
</dbReference>
<comment type="subcellular location">
    <subcellularLocation>
        <location evidence="6">Cytoplasm</location>
    </subcellularLocation>
</comment>
<feature type="site" description="Transition state stabilizer" evidence="6">
    <location>
        <position position="175"/>
    </location>
</feature>
<feature type="active site" description="Proton donor/acceptor" evidence="6">
    <location>
        <position position="143"/>
    </location>
</feature>
<comment type="pathway">
    <text evidence="6">Metabolic intermediate biosynthesis; acetyl-CoA biosynthesis; acetyl-CoA from acetate: step 1/2.</text>
</comment>
<dbReference type="GO" id="GO:0008776">
    <property type="term" value="F:acetate kinase activity"/>
    <property type="evidence" value="ECO:0007669"/>
    <property type="project" value="UniProtKB-UniRule"/>
</dbReference>
<comment type="cofactor">
    <cofactor evidence="6">
        <name>Mg(2+)</name>
        <dbReference type="ChEBI" id="CHEBI:18420"/>
    </cofactor>
    <cofactor evidence="6">
        <name>Mn(2+)</name>
        <dbReference type="ChEBI" id="CHEBI:29035"/>
    </cofactor>
    <text evidence="6">Mg(2+). Can also accept Mn(2+).</text>
</comment>
<feature type="binding site" evidence="6">
    <location>
        <position position="7"/>
    </location>
    <ligand>
        <name>Mg(2+)</name>
        <dbReference type="ChEBI" id="CHEBI:18420"/>
    </ligand>
</feature>
<feature type="binding site" evidence="6">
    <location>
        <position position="86"/>
    </location>
    <ligand>
        <name>substrate</name>
    </ligand>
</feature>
<dbReference type="InterPro" id="IPR000890">
    <property type="entry name" value="Aliphatic_acid_kin_short-chain"/>
</dbReference>
<proteinExistence type="inferred from homology"/>
<dbReference type="InterPro" id="IPR023865">
    <property type="entry name" value="Aliphatic_acid_kinase_CS"/>
</dbReference>
<keyword evidence="4 6" id="KW-0418">Kinase</keyword>
<protein>
    <recommendedName>
        <fullName evidence="6">Acetate kinase</fullName>
        <ecNumber evidence="6">2.7.2.1</ecNumber>
    </recommendedName>
    <alternativeName>
        <fullName evidence="6">Acetokinase</fullName>
    </alternativeName>
</protein>
<keyword evidence="6" id="KW-0460">Magnesium</keyword>
<dbReference type="EMBL" id="LNXY01000001">
    <property type="protein sequence ID" value="KTC93683.1"/>
    <property type="molecule type" value="Genomic_DNA"/>
</dbReference>
<dbReference type="RefSeq" id="WP_058494401.1">
    <property type="nucleotide sequence ID" value="NZ_CAAAIU010000006.1"/>
</dbReference>
<dbReference type="Gene3D" id="3.30.420.40">
    <property type="match status" value="2"/>
</dbReference>
<evidence type="ECO:0000256" key="6">
    <source>
        <dbReference type="HAMAP-Rule" id="MF_00020"/>
    </source>
</evidence>
<sequence length="394" mass="43466">MNILTLNAGSSSIKYKAYQIINQQLSPLVSGLIEGIGESEGAWHHTKTSKETQSHHFKTHEKAYAALAKQLKIDLENYPIHGVGHRVVHGGKHYFEPTIINDEVLENIRALSKLAPIHNPINAEGIQFARQYYPEAIHVAIFDSGFHHTMPMRARQYAINAEVAMKYQIQRYGFHGINHEYVARQAALFLNKPLSSCNLITLHLGNGASACLIKNGQSIDTSMGMTPLAGLIMGTRCGDIDPAITIYLQQQGLSPEDVDNLLNKHSGLKGIANENDMRRLLSRALADDESAQLAIDMYVYAIQKIIGAYYSQLPDLDALVFTGGVGENASLIREKIIAALHHLGFKLDTELNLAHSKETCHKISKSDKPVLVIRGDEEALMAQKVALCIFAANN</sequence>
<dbReference type="NCBIfam" id="TIGR00016">
    <property type="entry name" value="ackA"/>
    <property type="match status" value="1"/>
</dbReference>
<dbReference type="OrthoDB" id="9802453at2"/>
<dbReference type="GO" id="GO:0000287">
    <property type="term" value="F:magnesium ion binding"/>
    <property type="evidence" value="ECO:0007669"/>
    <property type="project" value="UniProtKB-UniRule"/>
</dbReference>
<comment type="subunit">
    <text evidence="6">Homodimer.</text>
</comment>
<evidence type="ECO:0000256" key="1">
    <source>
        <dbReference type="ARBA" id="ARBA00008748"/>
    </source>
</evidence>
<evidence type="ECO:0000256" key="4">
    <source>
        <dbReference type="ARBA" id="ARBA00022777"/>
    </source>
</evidence>
<keyword evidence="2 6" id="KW-0808">Transferase</keyword>
<evidence type="ECO:0000256" key="7">
    <source>
        <dbReference type="RuleBase" id="RU003835"/>
    </source>
</evidence>
<evidence type="ECO:0000256" key="5">
    <source>
        <dbReference type="ARBA" id="ARBA00022840"/>
    </source>
</evidence>
<keyword evidence="3 6" id="KW-0547">Nucleotide-binding</keyword>
<dbReference type="PRINTS" id="PR00471">
    <property type="entry name" value="ACETATEKNASE"/>
</dbReference>
<keyword evidence="5 6" id="KW-0067">ATP-binding</keyword>